<dbReference type="KEGG" id="sazo:D1868_06375"/>
<evidence type="ECO:0000313" key="2">
    <source>
        <dbReference type="EMBL" id="QGR19657.1"/>
    </source>
</evidence>
<feature type="binding site" evidence="1">
    <location>
        <position position="138"/>
    </location>
    <ligand>
        <name>Ni(2+)</name>
        <dbReference type="ChEBI" id="CHEBI:49786"/>
    </ligand>
</feature>
<reference evidence="2 3" key="1">
    <citation type="submission" date="2019-10" db="EMBL/GenBank/DDBJ databases">
        <title>Genome Sequences from Six Type Strain Members of the Archaeal Family Sulfolobaceae: Acidianus ambivalens, Acidianus infernus, Metallosphaera prunae, Stygiolobus azoricus, Sulfolobus metallicus, and Sulfurisphaera ohwakuensis.</title>
        <authorList>
            <person name="Counts J.A."/>
            <person name="Kelly R.M."/>
        </authorList>
    </citation>
    <scope>NUCLEOTIDE SEQUENCE [LARGE SCALE GENOMIC DNA]</scope>
    <source>
        <strain evidence="2 3">FC6</strain>
    </source>
</reference>
<sequence length="144" mass="16058">MLTVNSHPLILDIVRRYGPSVLARVISRIVKVSLFHRLIEEGLDQFVPEKPTYKSVKQRDGRGFGLVEAARGALGHWVIIKDGKISNYQIVTPTQINMSPEDPWGNKGHSAKALIGVEVTDPRDPIEAYHIVRAQDPCLVCTVH</sequence>
<keyword evidence="1" id="KW-0479">Metal-binding</keyword>
<dbReference type="OrthoDB" id="42371at2157"/>
<accession>A0A650CQA5</accession>
<dbReference type="Pfam" id="PF00374">
    <property type="entry name" value="NiFeSe_Hases"/>
    <property type="match status" value="1"/>
</dbReference>
<dbReference type="InterPro" id="IPR050867">
    <property type="entry name" value="NiFe/NiFeSe_hydrgnase_LSU"/>
</dbReference>
<dbReference type="InterPro" id="IPR029014">
    <property type="entry name" value="NiFe-Hase_large"/>
</dbReference>
<name>A0A650CQA5_9CREN</name>
<keyword evidence="1" id="KW-0460">Magnesium</keyword>
<keyword evidence="1" id="KW-0533">Nickel</keyword>
<feature type="binding site" evidence="1">
    <location>
        <position position="144"/>
    </location>
    <ligand>
        <name>Mg(2+)</name>
        <dbReference type="ChEBI" id="CHEBI:18420"/>
    </ligand>
</feature>
<dbReference type="SUPFAM" id="SSF56762">
    <property type="entry name" value="HydB/Nqo4-like"/>
    <property type="match status" value="1"/>
</dbReference>
<proteinExistence type="predicted"/>
<feature type="binding site" evidence="1">
    <location>
        <position position="90"/>
    </location>
    <ligand>
        <name>Mg(2+)</name>
        <dbReference type="ChEBI" id="CHEBI:18420"/>
    </ligand>
</feature>
<dbReference type="PANTHER" id="PTHR42958">
    <property type="entry name" value="HYDROGENASE-2 LARGE CHAIN"/>
    <property type="match status" value="1"/>
</dbReference>
<keyword evidence="3" id="KW-1185">Reference proteome</keyword>
<gene>
    <name evidence="2" type="ORF">D1868_06375</name>
</gene>
<dbReference type="InterPro" id="IPR001501">
    <property type="entry name" value="Ni-dep_hyd_lsu"/>
</dbReference>
<dbReference type="AlphaFoldDB" id="A0A650CQA5"/>
<dbReference type="Proteomes" id="UP000423396">
    <property type="component" value="Chromosome"/>
</dbReference>
<organism evidence="2 3">
    <name type="scientific">Stygiolobus azoricus</name>
    <dbReference type="NCBI Taxonomy" id="41675"/>
    <lineage>
        <taxon>Archaea</taxon>
        <taxon>Thermoproteota</taxon>
        <taxon>Thermoprotei</taxon>
        <taxon>Sulfolobales</taxon>
        <taxon>Sulfolobaceae</taxon>
        <taxon>Stygiolobus</taxon>
    </lineage>
</organism>
<evidence type="ECO:0000256" key="1">
    <source>
        <dbReference type="PIRSR" id="PIRSR601501-1"/>
    </source>
</evidence>
<dbReference type="Gene3D" id="1.10.645.10">
    <property type="entry name" value="Cytochrome-c3 Hydrogenase, chain B"/>
    <property type="match status" value="1"/>
</dbReference>
<dbReference type="RefSeq" id="WP_156006643.1">
    <property type="nucleotide sequence ID" value="NZ_CP045483.1"/>
</dbReference>
<dbReference type="GO" id="GO:0016151">
    <property type="term" value="F:nickel cation binding"/>
    <property type="evidence" value="ECO:0007669"/>
    <property type="project" value="InterPro"/>
</dbReference>
<comment type="cofactor">
    <cofactor evidence="1">
        <name>Ni(2+)</name>
        <dbReference type="ChEBI" id="CHEBI:49786"/>
    </cofactor>
</comment>
<evidence type="ECO:0008006" key="4">
    <source>
        <dbReference type="Google" id="ProtNLM"/>
    </source>
</evidence>
<dbReference type="GeneID" id="42798679"/>
<dbReference type="PANTHER" id="PTHR42958:SF4">
    <property type="entry name" value="HYDROGENASE EXPRESSION_FORMATION PROTEIN HUPK"/>
    <property type="match status" value="1"/>
</dbReference>
<comment type="cofactor">
    <cofactor evidence="1">
        <name>Fe cation</name>
        <dbReference type="ChEBI" id="CHEBI:24875"/>
    </cofactor>
</comment>
<evidence type="ECO:0000313" key="3">
    <source>
        <dbReference type="Proteomes" id="UP000423396"/>
    </source>
</evidence>
<keyword evidence="1" id="KW-0408">Iron</keyword>
<dbReference type="EMBL" id="CP045483">
    <property type="protein sequence ID" value="QGR19657.1"/>
    <property type="molecule type" value="Genomic_DNA"/>
</dbReference>
<protein>
    <recommendedName>
        <fullName evidence="4">Cytochrome B</fullName>
    </recommendedName>
</protein>
<feature type="binding site" evidence="1">
    <location>
        <position position="141"/>
    </location>
    <ligand>
        <name>Fe cation</name>
        <dbReference type="ChEBI" id="CHEBI:24875"/>
    </ligand>
</feature>